<comment type="caution">
    <text evidence="10">The sequence shown here is derived from an EMBL/GenBank/DDBJ whole genome shotgun (WGS) entry which is preliminary data.</text>
</comment>
<dbReference type="InterPro" id="IPR046450">
    <property type="entry name" value="PA_dom_sf"/>
</dbReference>
<accession>A0A8H3YJ31</accession>
<dbReference type="GO" id="GO:0004571">
    <property type="term" value="F:mannosyl-oligosaccharide 1,2-alpha-mannosidase activity"/>
    <property type="evidence" value="ECO:0007669"/>
    <property type="project" value="InterPro"/>
</dbReference>
<organism evidence="10 11">
    <name type="scientific">Naganishia liquefaciens</name>
    <dbReference type="NCBI Taxonomy" id="104408"/>
    <lineage>
        <taxon>Eukaryota</taxon>
        <taxon>Fungi</taxon>
        <taxon>Dikarya</taxon>
        <taxon>Basidiomycota</taxon>
        <taxon>Agaricomycotina</taxon>
        <taxon>Tremellomycetes</taxon>
        <taxon>Filobasidiales</taxon>
        <taxon>Filobasidiaceae</taxon>
        <taxon>Naganishia</taxon>
    </lineage>
</organism>
<feature type="active site" description="Proton donor" evidence="5">
    <location>
        <position position="391"/>
    </location>
</feature>
<dbReference type="Pfam" id="PF02225">
    <property type="entry name" value="PA"/>
    <property type="match status" value="1"/>
</dbReference>
<feature type="active site" evidence="5">
    <location>
        <position position="410"/>
    </location>
</feature>
<dbReference type="PANTHER" id="PTHR45679">
    <property type="entry name" value="ER DEGRADATION-ENHANCING ALPHA-MANNOSIDASE-LIKE PROTEIN 2"/>
    <property type="match status" value="1"/>
</dbReference>
<dbReference type="Pfam" id="PF01532">
    <property type="entry name" value="Glyco_hydro_47"/>
    <property type="match status" value="1"/>
</dbReference>
<evidence type="ECO:0000256" key="5">
    <source>
        <dbReference type="PIRSR" id="PIRSR601382-1"/>
    </source>
</evidence>
<gene>
    <name evidence="10" type="ORF">NliqN6_6159</name>
</gene>
<dbReference type="EMBL" id="BLZA01000049">
    <property type="protein sequence ID" value="GHJ89757.1"/>
    <property type="molecule type" value="Genomic_DNA"/>
</dbReference>
<evidence type="ECO:0000256" key="8">
    <source>
        <dbReference type="SAM" id="Coils"/>
    </source>
</evidence>
<dbReference type="SUPFAM" id="SSF48225">
    <property type="entry name" value="Seven-hairpin glycosidases"/>
    <property type="match status" value="1"/>
</dbReference>
<keyword evidence="7" id="KW-0326">Glycosidase</keyword>
<protein>
    <recommendedName>
        <fullName evidence="7">alpha-1,2-Mannosidase</fullName>
        <ecNumber evidence="7">3.2.1.-</ecNumber>
    </recommendedName>
</protein>
<dbReference type="Proteomes" id="UP000620104">
    <property type="component" value="Unassembled WGS sequence"/>
</dbReference>
<name>A0A8H3YJ31_9TREE</name>
<evidence type="ECO:0000259" key="9">
    <source>
        <dbReference type="Pfam" id="PF02225"/>
    </source>
</evidence>
<evidence type="ECO:0000256" key="1">
    <source>
        <dbReference type="ARBA" id="ARBA00004240"/>
    </source>
</evidence>
<feature type="binding site" evidence="6">
    <location>
        <position position="496"/>
    </location>
    <ligand>
        <name>Ca(2+)</name>
        <dbReference type="ChEBI" id="CHEBI:29108"/>
    </ligand>
</feature>
<evidence type="ECO:0000256" key="3">
    <source>
        <dbReference type="ARBA" id="ARBA00022824"/>
    </source>
</evidence>
<dbReference type="GO" id="GO:0016020">
    <property type="term" value="C:membrane"/>
    <property type="evidence" value="ECO:0007669"/>
    <property type="project" value="InterPro"/>
</dbReference>
<feature type="active site" description="Proton donor" evidence="5">
    <location>
        <position position="104"/>
    </location>
</feature>
<feature type="active site" evidence="5">
    <location>
        <position position="296"/>
    </location>
</feature>
<dbReference type="PANTHER" id="PTHR45679:SF5">
    <property type="entry name" value="ER DEGRADATION-ENHANCING ALPHA-MANNOSIDASE-LIKE PROTEIN 1"/>
    <property type="match status" value="1"/>
</dbReference>
<dbReference type="GO" id="GO:0036503">
    <property type="term" value="P:ERAD pathway"/>
    <property type="evidence" value="ECO:0007669"/>
    <property type="project" value="UniProtKB-ARBA"/>
</dbReference>
<dbReference type="GO" id="GO:1904380">
    <property type="term" value="P:endoplasmic reticulum mannose trimming"/>
    <property type="evidence" value="ECO:0007669"/>
    <property type="project" value="InterPro"/>
</dbReference>
<dbReference type="GO" id="GO:0005509">
    <property type="term" value="F:calcium ion binding"/>
    <property type="evidence" value="ECO:0007669"/>
    <property type="project" value="InterPro"/>
</dbReference>
<comment type="cofactor">
    <cofactor evidence="6">
        <name>Ca(2+)</name>
        <dbReference type="ChEBI" id="CHEBI:29108"/>
    </cofactor>
</comment>
<dbReference type="InterPro" id="IPR003137">
    <property type="entry name" value="PA_domain"/>
</dbReference>
<dbReference type="Gene3D" id="1.50.10.10">
    <property type="match status" value="1"/>
</dbReference>
<keyword evidence="11" id="KW-1185">Reference proteome</keyword>
<dbReference type="EC" id="3.2.1.-" evidence="7"/>
<dbReference type="InterPro" id="IPR001382">
    <property type="entry name" value="Glyco_hydro_47"/>
</dbReference>
<keyword evidence="6" id="KW-0106">Calcium</keyword>
<evidence type="ECO:0000256" key="2">
    <source>
        <dbReference type="ARBA" id="ARBA00007658"/>
    </source>
</evidence>
<dbReference type="InterPro" id="IPR012341">
    <property type="entry name" value="6hp_glycosidase-like_sf"/>
</dbReference>
<keyword evidence="6" id="KW-0479">Metal-binding</keyword>
<evidence type="ECO:0000256" key="4">
    <source>
        <dbReference type="ARBA" id="ARBA00023180"/>
    </source>
</evidence>
<dbReference type="AlphaFoldDB" id="A0A8H3YJ31"/>
<dbReference type="PRINTS" id="PR00747">
    <property type="entry name" value="GLYHDRLASE47"/>
</dbReference>
<reference evidence="10" key="1">
    <citation type="submission" date="2020-07" db="EMBL/GenBank/DDBJ databases">
        <title>Draft Genome Sequence of a Deep-Sea Yeast, Naganishia (Cryptococcus) liquefaciens strain N6.</title>
        <authorList>
            <person name="Han Y.W."/>
            <person name="Kajitani R."/>
            <person name="Morimoto H."/>
            <person name="Parhat M."/>
            <person name="Tsubouchi H."/>
            <person name="Bakenova O."/>
            <person name="Ogata M."/>
            <person name="Argunhan B."/>
            <person name="Aoki R."/>
            <person name="Kajiwara S."/>
            <person name="Itoh T."/>
            <person name="Iwasaki H."/>
        </authorList>
    </citation>
    <scope>NUCLEOTIDE SEQUENCE</scope>
    <source>
        <strain evidence="10">N6</strain>
    </source>
</reference>
<evidence type="ECO:0000256" key="7">
    <source>
        <dbReference type="RuleBase" id="RU361193"/>
    </source>
</evidence>
<evidence type="ECO:0000313" key="10">
    <source>
        <dbReference type="EMBL" id="GHJ89757.1"/>
    </source>
</evidence>
<proteinExistence type="inferred from homology"/>
<comment type="similarity">
    <text evidence="2 7">Belongs to the glycosyl hydrolase 47 family.</text>
</comment>
<keyword evidence="7" id="KW-0378">Hydrolase</keyword>
<dbReference type="GO" id="GO:0044322">
    <property type="term" value="C:endoplasmic reticulum quality control compartment"/>
    <property type="evidence" value="ECO:0007669"/>
    <property type="project" value="GOC"/>
</dbReference>
<feature type="coiled-coil region" evidence="8">
    <location>
        <begin position="851"/>
        <end position="878"/>
    </location>
</feature>
<dbReference type="CDD" id="cd00538">
    <property type="entry name" value="PA"/>
    <property type="match status" value="1"/>
</dbReference>
<sequence>MTKEHRLKLRDEVRQLWDHGYDGYMNYAYPHDELKPITCKGQSRDTESPGNYARNDVNGNYAVTHLDVLSTLPLMRGRKEFVRAIDRALKDTNLDQDVKVQVFEVTIRVLGSLLSSYQQLLEMEADGSLMHRGFYGRRKDGGIRNWLRISQKALDVNTTSSSPLSASERRMARQDHVAKPSQRAQKLLDLALDLANRLMPAFDTPTGIPYARVNLQRGIEKDEDQSTCSAAAGSLVLEFTLLSRLTGDPKFETAARKAFMAVWERRSSLNLIGNTINVMTGHWYAPGQSGIGAGIDSMYEYALKTSIMADDNAFMDIWDDAYAAVMQHHRSNDGHFYRNVHLTFGTPLNHLVDSLSAFWPGLQVLAGDVESAIKSHLFYWKLWEKHSAMPEAFNWVNRTAEWHGYPLRPEAIESTYYLYQATRDDFYLEVGERMLKDLHRRTKTPCGFAVIHDVFSGRREDRMESFMLSETLKYLYLLFDTDNAINKANSGTVFTTEGHRLHIPSDLRPKQSENAMRDKQTEFAGTNYQCTAYRPFSANGLQTGIKRRPDYDYVSTLVDMPLIKDEGYWSADAICLLPARTSHHFEILLSEDASLSDKSDAIRRENGHIYVDDMRGIRARVTYNGSSASYDLTSVNDVRARPGQIVIITDPQVSNHLQAMPPSPPNQPLSLHETDPFAEVIARFTTTHASEPTTGDTVTYAGTAVFGQSLWLSDAWDPRSDPSQPSMRLFHDPMRVVLPVSDRSGCRHAQYPKDALDFIAYVQRGQCTFFEKLWTAKQHGAIGVVVYGTEQDGEQLIRPSADGEQVQEVDDVGMVYIAAEAGNHLAERLRRGEDISVSFTTVDVDFENLDMASVNRLIQQMQKEMDNIKESLAVGQRESRLSLSTEDEAVDIVFQEIAKSVDIVSQAIGEDEFTSTSERDKNLASEGVLEAVDKAVDESSRTVLPAGVMVLGLPITNLFIMPAT</sequence>
<dbReference type="GO" id="GO:0005975">
    <property type="term" value="P:carbohydrate metabolic process"/>
    <property type="evidence" value="ECO:0007669"/>
    <property type="project" value="InterPro"/>
</dbReference>
<dbReference type="InterPro" id="IPR044674">
    <property type="entry name" value="EDEM1/2/3"/>
</dbReference>
<dbReference type="SUPFAM" id="SSF52025">
    <property type="entry name" value="PA domain"/>
    <property type="match status" value="1"/>
</dbReference>
<evidence type="ECO:0000256" key="6">
    <source>
        <dbReference type="PIRSR" id="PIRSR601382-2"/>
    </source>
</evidence>
<evidence type="ECO:0000313" key="11">
    <source>
        <dbReference type="Proteomes" id="UP000620104"/>
    </source>
</evidence>
<feature type="domain" description="PA" evidence="9">
    <location>
        <begin position="736"/>
        <end position="824"/>
    </location>
</feature>
<keyword evidence="4" id="KW-0325">Glycoprotein</keyword>
<comment type="subcellular location">
    <subcellularLocation>
        <location evidence="1">Endoplasmic reticulum</location>
    </subcellularLocation>
</comment>
<keyword evidence="8" id="KW-0175">Coiled coil</keyword>
<dbReference type="OrthoDB" id="8118055at2759"/>
<keyword evidence="3" id="KW-0256">Endoplasmic reticulum</keyword>
<dbReference type="InterPro" id="IPR036026">
    <property type="entry name" value="Seven-hairpin_glycosidases"/>
</dbReference>
<dbReference type="Gene3D" id="3.50.30.30">
    <property type="match status" value="1"/>
</dbReference>